<reference evidence="1 2" key="1">
    <citation type="journal article" date="2012" name="Sci. Rep.">
        <title>Genomic perspectives on the evolution of fungal entomopathogenicity in Beauveria bassiana.</title>
        <authorList>
            <person name="Xiao G."/>
            <person name="Ying S.H."/>
            <person name="Zheng P."/>
            <person name="Wang Z.L."/>
            <person name="Zhang S."/>
            <person name="Xie X.Q."/>
            <person name="Shang Y."/>
            <person name="St Leger R.J."/>
            <person name="Zhao G.P."/>
            <person name="Wang C."/>
            <person name="Feng M.G."/>
        </authorList>
    </citation>
    <scope>NUCLEOTIDE SEQUENCE [LARGE SCALE GENOMIC DNA]</scope>
    <source>
        <strain evidence="1 2">ARSEF 2860</strain>
    </source>
</reference>
<evidence type="ECO:0008006" key="3">
    <source>
        <dbReference type="Google" id="ProtNLM"/>
    </source>
</evidence>
<gene>
    <name evidence="1" type="ORF">BBA_05651</name>
</gene>
<evidence type="ECO:0000313" key="1">
    <source>
        <dbReference type="EMBL" id="EJP65320.1"/>
    </source>
</evidence>
<dbReference type="STRING" id="655819.J4W4L9"/>
<dbReference type="OrthoDB" id="5598852at2759"/>
<dbReference type="PANTHER" id="PTHR21310">
    <property type="entry name" value="AMINOGLYCOSIDE PHOSPHOTRANSFERASE-RELATED-RELATED"/>
    <property type="match status" value="1"/>
</dbReference>
<name>J4W4L9_BEAB2</name>
<accession>J4W4L9</accession>
<protein>
    <recommendedName>
        <fullName evidence="3">Aminoglycoside phosphotransferase domain-containing protein</fullName>
    </recommendedName>
</protein>
<keyword evidence="2" id="KW-1185">Reference proteome</keyword>
<proteinExistence type="predicted"/>
<organism evidence="1 2">
    <name type="scientific">Beauveria bassiana (strain ARSEF 2860)</name>
    <name type="common">White muscardine disease fungus</name>
    <name type="synonym">Tritirachium shiotae</name>
    <dbReference type="NCBI Taxonomy" id="655819"/>
    <lineage>
        <taxon>Eukaryota</taxon>
        <taxon>Fungi</taxon>
        <taxon>Dikarya</taxon>
        <taxon>Ascomycota</taxon>
        <taxon>Pezizomycotina</taxon>
        <taxon>Sordariomycetes</taxon>
        <taxon>Hypocreomycetidae</taxon>
        <taxon>Hypocreales</taxon>
        <taxon>Cordycipitaceae</taxon>
        <taxon>Beauveria</taxon>
    </lineage>
</organism>
<dbReference type="RefSeq" id="XP_008598970.1">
    <property type="nucleotide sequence ID" value="XM_008600748.1"/>
</dbReference>
<dbReference type="SUPFAM" id="SSF56112">
    <property type="entry name" value="Protein kinase-like (PK-like)"/>
    <property type="match status" value="1"/>
</dbReference>
<dbReference type="InParanoid" id="J4W4L9"/>
<dbReference type="Proteomes" id="UP000002762">
    <property type="component" value="Unassembled WGS sequence"/>
</dbReference>
<evidence type="ECO:0000313" key="2">
    <source>
        <dbReference type="Proteomes" id="UP000002762"/>
    </source>
</evidence>
<dbReference type="InterPro" id="IPR051678">
    <property type="entry name" value="AGP_Transferase"/>
</dbReference>
<sequence length="195" mass="21838">MDRGTKLAKDKERRRVGGGHHDRARLFHLGPCVPRVISIITYPIRILGDSTPSRTGQGLVLTHLPGTPLVLLWPSLTPPQREAVKAELGRHLVRMRSRRFSYYGRPMQHPYVLFSAYGIEKFICCASLSECDDSRVHAMQKHAPDAERAVDLERLQRGDLTGADDWDRPVLTHGELSDSDILVDPDTLAVTGILD</sequence>
<dbReference type="EMBL" id="JH725164">
    <property type="protein sequence ID" value="EJP65320.1"/>
    <property type="molecule type" value="Genomic_DNA"/>
</dbReference>
<dbReference type="HOGENOM" id="CLU_1396063_0_0_1"/>
<dbReference type="AlphaFoldDB" id="J4W4L9"/>
<dbReference type="PANTHER" id="PTHR21310:SF15">
    <property type="entry name" value="AMINOGLYCOSIDE PHOSPHOTRANSFERASE DOMAIN-CONTAINING PROTEIN"/>
    <property type="match status" value="1"/>
</dbReference>
<dbReference type="GeneID" id="19888663"/>
<dbReference type="InterPro" id="IPR011009">
    <property type="entry name" value="Kinase-like_dom_sf"/>
</dbReference>